<proteinExistence type="predicted"/>
<dbReference type="PANTHER" id="PTHR23159:SF31">
    <property type="entry name" value="CENTROSOME-ASSOCIATED PROTEIN CEP250 ISOFORM X1"/>
    <property type="match status" value="1"/>
</dbReference>
<keyword evidence="4" id="KW-1185">Reference proteome</keyword>
<name>A0ABP0C3W6_9PEZI</name>
<dbReference type="Gene3D" id="1.10.287.1490">
    <property type="match status" value="1"/>
</dbReference>
<dbReference type="EMBL" id="CAWUHD010000062">
    <property type="protein sequence ID" value="CAK7225936.1"/>
    <property type="molecule type" value="Genomic_DNA"/>
</dbReference>
<reference evidence="3 4" key="1">
    <citation type="submission" date="2024-01" db="EMBL/GenBank/DDBJ databases">
        <authorList>
            <person name="Allen C."/>
            <person name="Tagirdzhanova G."/>
        </authorList>
    </citation>
    <scope>NUCLEOTIDE SEQUENCE [LARGE SCALE GENOMIC DNA]</scope>
</reference>
<feature type="region of interest" description="Disordered" evidence="2">
    <location>
        <begin position="698"/>
        <end position="718"/>
    </location>
</feature>
<protein>
    <recommendedName>
        <fullName evidence="5">Viral a-type inclusion protein</fullName>
    </recommendedName>
</protein>
<dbReference type="Proteomes" id="UP001642482">
    <property type="component" value="Unassembled WGS sequence"/>
</dbReference>
<comment type="caution">
    <text evidence="3">The sequence shown here is derived from an EMBL/GenBank/DDBJ whole genome shotgun (WGS) entry which is preliminary data.</text>
</comment>
<feature type="compositionally biased region" description="Polar residues" evidence="2">
    <location>
        <begin position="199"/>
        <end position="209"/>
    </location>
</feature>
<evidence type="ECO:0000256" key="2">
    <source>
        <dbReference type="SAM" id="MobiDB-lite"/>
    </source>
</evidence>
<evidence type="ECO:0008006" key="5">
    <source>
        <dbReference type="Google" id="ProtNLM"/>
    </source>
</evidence>
<sequence length="904" mass="98481">MDRDNPFASSYLREGVTRVQKPRLTYRQAEPTPSQHPPVSPLKRTQPHLRLQRRLSLTEKPSTDDDLSEGDMTPRAVPSIRSTSTATRRSSNPRRVVRPADHSRPTVHFSNGRSEVLLTLPAPANPPELPTAPTSTALTRQPSASNLHRNSAPVFGNNYTTRRPSFGQSYSGSTTGSLSTNHHSVGKKVTFDSSETEDSQSCLSASTQATSVEEHNDFYHDYYYGPEKQQAAMQAQVQQEPAPVRHSLPPVMTTVAPPQPIRRRSRSFSGIDREFLQPEASELVRVPARRWQEAYSYVPADEMRQDMQVRKQVEQPPSVSSVSTDTDKNIQAQFEAHKVALEAQFEQRQQMLEADKKKLADELHAAVTALGKAQADGHDLRREANEQRQRVLALAQENDDLKDDLHETKKTLEKEDRAREEAENQELFELKADLESAKRALDDTRVLLKDAQATLAEASLGLDDLRKELADEQDAAALFREGKAAFEERCADLEAKCSGLESQVVAARDANKELHLLMASQIDDLTATKEALQVRIGILEEEEAARVAATAAAVEAAKVAEDKQAEATTQFDDEKRGLNEKLAAAEENKTTLETEKEALTTELTEAKAKIETLTADVAAKTEELATLTDDLIAANDAKAALQATIDGHGEVVDKARQEAGESATAAHTQETDALKTTITKLEADIAAVTAERDTLKAAAEAKSADTTESGDAPPADNDLQEKMDKLEAAHAELQEKHSAVEAALAAEKTEREAAATALTTAQEAAAASLKEAQDAESAAKDVAAAAESALAAAQEEATTNAAHAARVPELSERLHQLQSAYATSEAEGMALRDQLAKMRAKLAGVAASVASSSATKKSSKGKKDDLVIVRTPGDRGRFQVMRKSELHRSRSNSRSSRRTDYDSN</sequence>
<evidence type="ECO:0000313" key="4">
    <source>
        <dbReference type="Proteomes" id="UP001642482"/>
    </source>
</evidence>
<evidence type="ECO:0000313" key="3">
    <source>
        <dbReference type="EMBL" id="CAK7225936.1"/>
    </source>
</evidence>
<evidence type="ECO:0000256" key="1">
    <source>
        <dbReference type="SAM" id="Coils"/>
    </source>
</evidence>
<feature type="coiled-coil region" evidence="1">
    <location>
        <begin position="342"/>
        <end position="542"/>
    </location>
</feature>
<accession>A0ABP0C3W6</accession>
<organism evidence="3 4">
    <name type="scientific">Sporothrix eucalyptigena</name>
    <dbReference type="NCBI Taxonomy" id="1812306"/>
    <lineage>
        <taxon>Eukaryota</taxon>
        <taxon>Fungi</taxon>
        <taxon>Dikarya</taxon>
        <taxon>Ascomycota</taxon>
        <taxon>Pezizomycotina</taxon>
        <taxon>Sordariomycetes</taxon>
        <taxon>Sordariomycetidae</taxon>
        <taxon>Ophiostomatales</taxon>
        <taxon>Ophiostomataceae</taxon>
        <taxon>Sporothrix</taxon>
    </lineage>
</organism>
<feature type="compositionally biased region" description="Low complexity" evidence="2">
    <location>
        <begin position="79"/>
        <end position="90"/>
    </location>
</feature>
<dbReference type="PANTHER" id="PTHR23159">
    <property type="entry name" value="CENTROSOMAL PROTEIN 2"/>
    <property type="match status" value="1"/>
</dbReference>
<feature type="compositionally biased region" description="Basic and acidic residues" evidence="2">
    <location>
        <begin position="861"/>
        <end position="888"/>
    </location>
</feature>
<feature type="coiled-coil region" evidence="1">
    <location>
        <begin position="568"/>
        <end position="630"/>
    </location>
</feature>
<gene>
    <name evidence="3" type="ORF">SEUCBS140593_006072</name>
</gene>
<feature type="region of interest" description="Disordered" evidence="2">
    <location>
        <begin position="847"/>
        <end position="904"/>
    </location>
</feature>
<feature type="compositionally biased region" description="Low complexity" evidence="2">
    <location>
        <begin position="847"/>
        <end position="856"/>
    </location>
</feature>
<feature type="compositionally biased region" description="Polar residues" evidence="2">
    <location>
        <begin position="132"/>
        <end position="149"/>
    </location>
</feature>
<feature type="region of interest" description="Disordered" evidence="2">
    <location>
        <begin position="1"/>
        <end position="209"/>
    </location>
</feature>
<feature type="compositionally biased region" description="Low complexity" evidence="2">
    <location>
        <begin position="165"/>
        <end position="180"/>
    </location>
</feature>
<keyword evidence="1" id="KW-0175">Coiled coil</keyword>